<comment type="function">
    <text evidence="5">Zinc chaperone that directly transfers zinc cofactor to target proteins, thereby activating them. Zinc is transferred from the CXCC motif in the GTPase domain to the zinc binding site in target proteins in a process requiring GTP hydrolysis.</text>
</comment>
<keyword evidence="9" id="KW-1185">Reference proteome</keyword>
<evidence type="ECO:0000256" key="2">
    <source>
        <dbReference type="ARBA" id="ARBA00022801"/>
    </source>
</evidence>
<dbReference type="SUPFAM" id="SSF90002">
    <property type="entry name" value="Hypothetical protein YjiA, C-terminal domain"/>
    <property type="match status" value="1"/>
</dbReference>
<dbReference type="CDD" id="cd03112">
    <property type="entry name" value="CobW-like"/>
    <property type="match status" value="1"/>
</dbReference>
<accession>A0ABU0H430</accession>
<evidence type="ECO:0000256" key="6">
    <source>
        <dbReference type="ARBA" id="ARBA00049117"/>
    </source>
</evidence>
<dbReference type="EMBL" id="JAUSVO010000002">
    <property type="protein sequence ID" value="MDQ0437064.1"/>
    <property type="molecule type" value="Genomic_DNA"/>
</dbReference>
<keyword evidence="2" id="KW-0378">Hydrolase</keyword>
<gene>
    <name evidence="8" type="ORF">QO014_001449</name>
</gene>
<dbReference type="Pfam" id="PF07683">
    <property type="entry name" value="CobW_C"/>
    <property type="match status" value="1"/>
</dbReference>
<evidence type="ECO:0000313" key="8">
    <source>
        <dbReference type="EMBL" id="MDQ0437064.1"/>
    </source>
</evidence>
<evidence type="ECO:0000256" key="3">
    <source>
        <dbReference type="ARBA" id="ARBA00023186"/>
    </source>
</evidence>
<keyword evidence="1" id="KW-0547">Nucleotide-binding</keyword>
<name>A0ABU0H430_9HYPH</name>
<comment type="caution">
    <text evidence="8">The sequence shown here is derived from an EMBL/GenBank/DDBJ whole genome shotgun (WGS) entry which is preliminary data.</text>
</comment>
<proteinExistence type="inferred from homology"/>
<sequence length="350" mass="37378">MTSAVPKIPIALLTGFLGSGKTTLLKAILAAPDMAGTAVIINEAGDASLDHLLVETVDEAIYALPSGCLCCVRRLDIVTTVRSLLERRDDGTIQPFDRIVIETSGLADPAPILYTLAVDPMLGHRLAFSAVVTLVDAVAGGGSLERHPEAAAQVAVADRLLLSKTDLRAPSPDLLARLAALNPWAPQITLPTDGALAKLLFDVGLSGFLERMPAALPKPAHSFGIETFSITLRSAPTRLAFAMALGRLASERGEDLLRVKGLVEFADRPGFVGVMHAVQHTLYRPQWLDRWPDEDERSRLVFIVRGVGLDDILARFAFADPRPWQKLPPGFACDAPPVPLASLSALPGDA</sequence>
<organism evidence="8 9">
    <name type="scientific">Kaistia dalseonensis</name>
    <dbReference type="NCBI Taxonomy" id="410840"/>
    <lineage>
        <taxon>Bacteria</taxon>
        <taxon>Pseudomonadati</taxon>
        <taxon>Pseudomonadota</taxon>
        <taxon>Alphaproteobacteria</taxon>
        <taxon>Hyphomicrobiales</taxon>
        <taxon>Kaistiaceae</taxon>
        <taxon>Kaistia</taxon>
    </lineage>
</organism>
<dbReference type="PANTHER" id="PTHR13748:SF62">
    <property type="entry name" value="COBW DOMAIN-CONTAINING PROTEIN"/>
    <property type="match status" value="1"/>
</dbReference>
<dbReference type="SUPFAM" id="SSF52540">
    <property type="entry name" value="P-loop containing nucleoside triphosphate hydrolases"/>
    <property type="match status" value="1"/>
</dbReference>
<dbReference type="PANTHER" id="PTHR13748">
    <property type="entry name" value="COBW-RELATED"/>
    <property type="match status" value="1"/>
</dbReference>
<comment type="similarity">
    <text evidence="4">Belongs to the SIMIBI class G3E GTPase family. ZNG1 subfamily.</text>
</comment>
<dbReference type="SMART" id="SM00833">
    <property type="entry name" value="CobW_C"/>
    <property type="match status" value="1"/>
</dbReference>
<feature type="domain" description="CobW C-terminal" evidence="7">
    <location>
        <begin position="225"/>
        <end position="317"/>
    </location>
</feature>
<evidence type="ECO:0000256" key="4">
    <source>
        <dbReference type="ARBA" id="ARBA00034320"/>
    </source>
</evidence>
<dbReference type="Gene3D" id="3.30.1220.10">
    <property type="entry name" value="CobW-like, C-terminal domain"/>
    <property type="match status" value="1"/>
</dbReference>
<evidence type="ECO:0000259" key="7">
    <source>
        <dbReference type="SMART" id="SM00833"/>
    </source>
</evidence>
<dbReference type="Gene3D" id="3.40.50.300">
    <property type="entry name" value="P-loop containing nucleotide triphosphate hydrolases"/>
    <property type="match status" value="1"/>
</dbReference>
<dbReference type="InterPro" id="IPR051316">
    <property type="entry name" value="Zinc-reg_GTPase_activator"/>
</dbReference>
<dbReference type="Proteomes" id="UP001241603">
    <property type="component" value="Unassembled WGS sequence"/>
</dbReference>
<dbReference type="InterPro" id="IPR036627">
    <property type="entry name" value="CobW-likC_sf"/>
</dbReference>
<dbReference type="InterPro" id="IPR027417">
    <property type="entry name" value="P-loop_NTPase"/>
</dbReference>
<dbReference type="Pfam" id="PF02492">
    <property type="entry name" value="cobW"/>
    <property type="match status" value="1"/>
</dbReference>
<dbReference type="InterPro" id="IPR011629">
    <property type="entry name" value="CobW-like_C"/>
</dbReference>
<evidence type="ECO:0000256" key="5">
    <source>
        <dbReference type="ARBA" id="ARBA00045658"/>
    </source>
</evidence>
<comment type="catalytic activity">
    <reaction evidence="6">
        <text>GTP + H2O = GDP + phosphate + H(+)</text>
        <dbReference type="Rhea" id="RHEA:19669"/>
        <dbReference type="ChEBI" id="CHEBI:15377"/>
        <dbReference type="ChEBI" id="CHEBI:15378"/>
        <dbReference type="ChEBI" id="CHEBI:37565"/>
        <dbReference type="ChEBI" id="CHEBI:43474"/>
        <dbReference type="ChEBI" id="CHEBI:58189"/>
    </reaction>
    <physiologicalReaction direction="left-to-right" evidence="6">
        <dbReference type="Rhea" id="RHEA:19670"/>
    </physiologicalReaction>
</comment>
<keyword evidence="3" id="KW-0143">Chaperone</keyword>
<dbReference type="RefSeq" id="WP_266348001.1">
    <property type="nucleotide sequence ID" value="NZ_JAPKNG010000002.1"/>
</dbReference>
<evidence type="ECO:0000313" key="9">
    <source>
        <dbReference type="Proteomes" id="UP001241603"/>
    </source>
</evidence>
<evidence type="ECO:0000256" key="1">
    <source>
        <dbReference type="ARBA" id="ARBA00022741"/>
    </source>
</evidence>
<reference evidence="8 9" key="1">
    <citation type="submission" date="2023-07" db="EMBL/GenBank/DDBJ databases">
        <title>Genomic Encyclopedia of Type Strains, Phase IV (KMG-IV): sequencing the most valuable type-strain genomes for metagenomic binning, comparative biology and taxonomic classification.</title>
        <authorList>
            <person name="Goeker M."/>
        </authorList>
    </citation>
    <scope>NUCLEOTIDE SEQUENCE [LARGE SCALE GENOMIC DNA]</scope>
    <source>
        <strain evidence="8 9">B6-8</strain>
    </source>
</reference>
<dbReference type="InterPro" id="IPR003495">
    <property type="entry name" value="CobW/HypB/UreG_nucleotide-bd"/>
</dbReference>
<protein>
    <submittedName>
        <fullName evidence="8">G3E family GTPase</fullName>
    </submittedName>
</protein>